<name>A0A6M3KA88_9ZZZZ</name>
<dbReference type="AlphaFoldDB" id="A0A6M3KA88"/>
<dbReference type="EMBL" id="MT143230">
    <property type="protein sequence ID" value="QJA94425.1"/>
    <property type="molecule type" value="Genomic_DNA"/>
</dbReference>
<dbReference type="EMBL" id="MT142354">
    <property type="protein sequence ID" value="QJA78793.1"/>
    <property type="molecule type" value="Genomic_DNA"/>
</dbReference>
<accession>A0A6M3KA88</accession>
<evidence type="ECO:0000313" key="1">
    <source>
        <dbReference type="EMBL" id="QJA78793.1"/>
    </source>
</evidence>
<proteinExistence type="predicted"/>
<organism evidence="1">
    <name type="scientific">viral metagenome</name>
    <dbReference type="NCBI Taxonomy" id="1070528"/>
    <lineage>
        <taxon>unclassified sequences</taxon>
        <taxon>metagenomes</taxon>
        <taxon>organismal metagenomes</taxon>
    </lineage>
</organism>
<sequence>MKMEGQYTFNNWYIPQRMMDGINRYLDYGVIPGGFLQAVICNDLMEAACRADIENRNNLPAFVAFFYHHTPSGCWGSQEKMLAWHERGGLTCN</sequence>
<evidence type="ECO:0000313" key="2">
    <source>
        <dbReference type="EMBL" id="QJA94425.1"/>
    </source>
</evidence>
<reference evidence="1" key="1">
    <citation type="submission" date="2020-03" db="EMBL/GenBank/DDBJ databases">
        <title>The deep terrestrial virosphere.</title>
        <authorList>
            <person name="Holmfeldt K."/>
            <person name="Nilsson E."/>
            <person name="Simone D."/>
            <person name="Lopez-Fernandez M."/>
            <person name="Wu X."/>
            <person name="de Brujin I."/>
            <person name="Lundin D."/>
            <person name="Andersson A."/>
            <person name="Bertilsson S."/>
            <person name="Dopson M."/>
        </authorList>
    </citation>
    <scope>NUCLEOTIDE SEQUENCE</scope>
    <source>
        <strain evidence="1">MM415A00984</strain>
        <strain evidence="2">MM415B03861</strain>
    </source>
</reference>
<gene>
    <name evidence="1" type="ORF">MM415A00984_0008</name>
    <name evidence="2" type="ORF">MM415B03861_0013</name>
</gene>
<protein>
    <submittedName>
        <fullName evidence="1">Uncharacterized protein</fullName>
    </submittedName>
</protein>